<dbReference type="EMBL" id="WNXD01000001">
    <property type="protein sequence ID" value="MBB2143980.1"/>
    <property type="molecule type" value="Genomic_DNA"/>
</dbReference>
<gene>
    <name evidence="2" type="ORF">GM921_00655</name>
</gene>
<feature type="compositionally biased region" description="Polar residues" evidence="1">
    <location>
        <begin position="1"/>
        <end position="10"/>
    </location>
</feature>
<keyword evidence="3" id="KW-1185">Reference proteome</keyword>
<feature type="compositionally biased region" description="Basic and acidic residues" evidence="1">
    <location>
        <begin position="11"/>
        <end position="20"/>
    </location>
</feature>
<comment type="caution">
    <text evidence="2">The sequence shown here is derived from an EMBL/GenBank/DDBJ whole genome shotgun (WGS) entry which is preliminary data.</text>
</comment>
<dbReference type="RefSeq" id="WP_182920683.1">
    <property type="nucleotide sequence ID" value="NZ_WNXD01000001.1"/>
</dbReference>
<reference evidence="2" key="1">
    <citation type="submission" date="2019-11" db="EMBL/GenBank/DDBJ databases">
        <title>Description of Pedobacter sp. LMG 31464T.</title>
        <authorList>
            <person name="Carlier A."/>
            <person name="Qi S."/>
            <person name="Vandamme P."/>
        </authorList>
    </citation>
    <scope>NUCLEOTIDE SEQUENCE</scope>
    <source>
        <strain evidence="2">LMG 31464</strain>
    </source>
</reference>
<dbReference type="Proteomes" id="UP000601055">
    <property type="component" value="Unassembled WGS sequence"/>
</dbReference>
<evidence type="ECO:0000313" key="3">
    <source>
        <dbReference type="Proteomes" id="UP000601055"/>
    </source>
</evidence>
<evidence type="ECO:0000313" key="2">
    <source>
        <dbReference type="EMBL" id="MBB2143980.1"/>
    </source>
</evidence>
<name>A0A923DVU3_9SPHI</name>
<proteinExistence type="predicted"/>
<feature type="region of interest" description="Disordered" evidence="1">
    <location>
        <begin position="1"/>
        <end position="23"/>
    </location>
</feature>
<dbReference type="AlphaFoldDB" id="A0A923DVU3"/>
<accession>A0A923DVU3</accession>
<sequence>MNMRDTSQPRTEPDYGDDRPFPNFNDNSLWEASNMELGYVLKEIVEQIAEQLDEGEDPNLEQG</sequence>
<organism evidence="2 3">
    <name type="scientific">Pedobacter planticolens</name>
    <dbReference type="NCBI Taxonomy" id="2679964"/>
    <lineage>
        <taxon>Bacteria</taxon>
        <taxon>Pseudomonadati</taxon>
        <taxon>Bacteroidota</taxon>
        <taxon>Sphingobacteriia</taxon>
        <taxon>Sphingobacteriales</taxon>
        <taxon>Sphingobacteriaceae</taxon>
        <taxon>Pedobacter</taxon>
    </lineage>
</organism>
<protein>
    <submittedName>
        <fullName evidence="2">Uncharacterized protein</fullName>
    </submittedName>
</protein>
<evidence type="ECO:0000256" key="1">
    <source>
        <dbReference type="SAM" id="MobiDB-lite"/>
    </source>
</evidence>